<organism evidence="17 18">
    <name type="scientific">Rousettus aegyptiacus</name>
    <name type="common">Egyptian fruit bat</name>
    <name type="synonym">Pteropus aegyptiacus</name>
    <dbReference type="NCBI Taxonomy" id="9407"/>
    <lineage>
        <taxon>Eukaryota</taxon>
        <taxon>Metazoa</taxon>
        <taxon>Chordata</taxon>
        <taxon>Craniata</taxon>
        <taxon>Vertebrata</taxon>
        <taxon>Euteleostomi</taxon>
        <taxon>Mammalia</taxon>
        <taxon>Eutheria</taxon>
        <taxon>Laurasiatheria</taxon>
        <taxon>Chiroptera</taxon>
        <taxon>Yinpterochiroptera</taxon>
        <taxon>Pteropodoidea</taxon>
        <taxon>Pteropodidae</taxon>
        <taxon>Rousettinae</taxon>
        <taxon>Rousettus</taxon>
    </lineage>
</organism>
<accession>A0A7J8KDV2</accession>
<evidence type="ECO:0000256" key="11">
    <source>
        <dbReference type="ARBA" id="ARBA00023074"/>
    </source>
</evidence>
<dbReference type="FunFam" id="1.20.1700.10:FF:000001">
    <property type="entry name" value="Pantothenate kinase 4"/>
    <property type="match status" value="1"/>
</dbReference>
<dbReference type="GO" id="GO:0005829">
    <property type="term" value="C:cytosol"/>
    <property type="evidence" value="ECO:0007669"/>
    <property type="project" value="TreeGrafter"/>
</dbReference>
<dbReference type="GO" id="GO:0005524">
    <property type="term" value="F:ATP binding"/>
    <property type="evidence" value="ECO:0007669"/>
    <property type="project" value="UniProtKB-KW"/>
</dbReference>
<keyword evidence="10" id="KW-0173">Coenzyme A biosynthesis</keyword>
<comment type="cofactor">
    <cofactor evidence="2">
        <name>Ni(2+)</name>
        <dbReference type="ChEBI" id="CHEBI:49786"/>
    </cofactor>
</comment>
<keyword evidence="12" id="KW-0464">Manganese</keyword>
<evidence type="ECO:0000256" key="12">
    <source>
        <dbReference type="ARBA" id="ARBA00023211"/>
    </source>
</evidence>
<dbReference type="Proteomes" id="UP000593571">
    <property type="component" value="Unassembled WGS sequence"/>
</dbReference>
<evidence type="ECO:0000256" key="14">
    <source>
        <dbReference type="ARBA" id="ARBA00032948"/>
    </source>
</evidence>
<evidence type="ECO:0000256" key="13">
    <source>
        <dbReference type="ARBA" id="ARBA00029347"/>
    </source>
</evidence>
<evidence type="ECO:0000313" key="18">
    <source>
        <dbReference type="Proteomes" id="UP000593571"/>
    </source>
</evidence>
<evidence type="ECO:0000256" key="4">
    <source>
        <dbReference type="ARBA" id="ARBA00019490"/>
    </source>
</evidence>
<proteinExistence type="predicted"/>
<comment type="subunit">
    <text evidence="3">Homodimer. Interacts with PKM.</text>
</comment>
<evidence type="ECO:0000256" key="1">
    <source>
        <dbReference type="ARBA" id="ARBA00001936"/>
    </source>
</evidence>
<evidence type="ECO:0000259" key="16">
    <source>
        <dbReference type="Pfam" id="PF01937"/>
    </source>
</evidence>
<dbReference type="Pfam" id="PF03630">
    <property type="entry name" value="Fumble"/>
    <property type="match status" value="1"/>
</dbReference>
<dbReference type="PANTHER" id="PTHR12280">
    <property type="entry name" value="PANTOTHENATE KINASE"/>
    <property type="match status" value="1"/>
</dbReference>
<dbReference type="EMBL" id="JACASE010000001">
    <property type="protein sequence ID" value="KAF6507036.1"/>
    <property type="molecule type" value="Genomic_DNA"/>
</dbReference>
<dbReference type="InterPro" id="IPR036075">
    <property type="entry name" value="ARMT-1-like_metal-bd_sf"/>
</dbReference>
<dbReference type="SUPFAM" id="SSF111321">
    <property type="entry name" value="AF1104-like"/>
    <property type="match status" value="1"/>
</dbReference>
<name>A0A7J8KDV2_ROUAE</name>
<evidence type="ECO:0000256" key="10">
    <source>
        <dbReference type="ARBA" id="ARBA00022993"/>
    </source>
</evidence>
<dbReference type="Gene3D" id="3.30.420.40">
    <property type="match status" value="1"/>
</dbReference>
<dbReference type="FunFam" id="3.40.50.10880:FF:000001">
    <property type="entry name" value="Pantothenate kinase 4"/>
    <property type="match status" value="1"/>
</dbReference>
<comment type="caution">
    <text evidence="17">The sequence shown here is derived from an EMBL/GenBank/DDBJ whole genome shotgun (WGS) entry which is preliminary data.</text>
</comment>
<keyword evidence="8" id="KW-0378">Hydrolase</keyword>
<keyword evidence="6" id="KW-0479">Metal-binding</keyword>
<keyword evidence="17" id="KW-0418">Kinase</keyword>
<evidence type="ECO:0000256" key="5">
    <source>
        <dbReference type="ARBA" id="ARBA00022596"/>
    </source>
</evidence>
<dbReference type="GO" id="GO:0005634">
    <property type="term" value="C:nucleus"/>
    <property type="evidence" value="ECO:0007669"/>
    <property type="project" value="TreeGrafter"/>
</dbReference>
<feature type="domain" description="Damage-control phosphatase ARMT1-like metal-binding" evidence="16">
    <location>
        <begin position="315"/>
        <end position="621"/>
    </location>
</feature>
<evidence type="ECO:0000256" key="2">
    <source>
        <dbReference type="ARBA" id="ARBA00001967"/>
    </source>
</evidence>
<evidence type="ECO:0000256" key="3">
    <source>
        <dbReference type="ARBA" id="ARBA00011388"/>
    </source>
</evidence>
<dbReference type="GO" id="GO:0016787">
    <property type="term" value="F:hydrolase activity"/>
    <property type="evidence" value="ECO:0007669"/>
    <property type="project" value="UniProtKB-KW"/>
</dbReference>
<dbReference type="AlphaFoldDB" id="A0A7J8KDV2"/>
<keyword evidence="17" id="KW-0808">Transferase</keyword>
<dbReference type="GO" id="GO:0046872">
    <property type="term" value="F:metal ion binding"/>
    <property type="evidence" value="ECO:0007669"/>
    <property type="project" value="UniProtKB-KW"/>
</dbReference>
<dbReference type="SUPFAM" id="SSF53067">
    <property type="entry name" value="Actin-like ATPase domain"/>
    <property type="match status" value="2"/>
</dbReference>
<dbReference type="GO" id="GO:0015937">
    <property type="term" value="P:coenzyme A biosynthetic process"/>
    <property type="evidence" value="ECO:0007669"/>
    <property type="project" value="UniProtKB-KW"/>
</dbReference>
<evidence type="ECO:0000256" key="6">
    <source>
        <dbReference type="ARBA" id="ARBA00022723"/>
    </source>
</evidence>
<evidence type="ECO:0000256" key="7">
    <source>
        <dbReference type="ARBA" id="ARBA00022741"/>
    </source>
</evidence>
<keyword evidence="9" id="KW-0067">ATP-binding</keyword>
<dbReference type="Gene3D" id="3.40.50.10880">
    <property type="entry name" value="Uncharacterised protein PF01937, DUF89, domain 3"/>
    <property type="match status" value="1"/>
</dbReference>
<dbReference type="InterPro" id="IPR035073">
    <property type="entry name" value="At2g17340_3_helix_bundle"/>
</dbReference>
<evidence type="ECO:0000256" key="9">
    <source>
        <dbReference type="ARBA" id="ARBA00022840"/>
    </source>
</evidence>
<comment type="catalytic activity">
    <reaction evidence="13">
        <text>(R)-4'-phospho-S-sulfopantetheine + H2O = (R)-S-sulfopantetheine + phosphate</text>
        <dbReference type="Rhea" id="RHEA:68340"/>
        <dbReference type="ChEBI" id="CHEBI:15377"/>
        <dbReference type="ChEBI" id="CHEBI:43474"/>
        <dbReference type="ChEBI" id="CHEBI:177302"/>
        <dbReference type="ChEBI" id="CHEBI:177303"/>
    </reaction>
    <physiologicalReaction direction="left-to-right" evidence="13">
        <dbReference type="Rhea" id="RHEA:68341"/>
    </physiologicalReaction>
</comment>
<keyword evidence="5" id="KW-0533">Nickel</keyword>
<keyword evidence="7" id="KW-0547">Nucleotide-binding</keyword>
<dbReference type="InterPro" id="IPR004567">
    <property type="entry name" value="Type_II_PanK"/>
</dbReference>
<dbReference type="Pfam" id="PF01937">
    <property type="entry name" value="ARMT1-like_dom"/>
    <property type="match status" value="1"/>
</dbReference>
<evidence type="ECO:0000256" key="15">
    <source>
        <dbReference type="ARBA" id="ARBA00046055"/>
    </source>
</evidence>
<comment type="cofactor">
    <cofactor evidence="1">
        <name>Mn(2+)</name>
        <dbReference type="ChEBI" id="CHEBI:29035"/>
    </cofactor>
</comment>
<keyword evidence="11" id="KW-0944">Nitration</keyword>
<dbReference type="GO" id="GO:0004594">
    <property type="term" value="F:pantothenate kinase activity"/>
    <property type="evidence" value="ECO:0007669"/>
    <property type="project" value="TreeGrafter"/>
</dbReference>
<reference evidence="17 18" key="1">
    <citation type="journal article" date="2020" name="Nature">
        <title>Six reference-quality genomes reveal evolution of bat adaptations.</title>
        <authorList>
            <person name="Jebb D."/>
            <person name="Huang Z."/>
            <person name="Pippel M."/>
            <person name="Hughes G.M."/>
            <person name="Lavrichenko K."/>
            <person name="Devanna P."/>
            <person name="Winkler S."/>
            <person name="Jermiin L.S."/>
            <person name="Skirmuntt E.C."/>
            <person name="Katzourakis A."/>
            <person name="Burkitt-Gray L."/>
            <person name="Ray D.A."/>
            <person name="Sullivan K.A.M."/>
            <person name="Roscito J.G."/>
            <person name="Kirilenko B.M."/>
            <person name="Davalos L.M."/>
            <person name="Corthals A.P."/>
            <person name="Power M.L."/>
            <person name="Jones G."/>
            <person name="Ransome R.D."/>
            <person name="Dechmann D.K.N."/>
            <person name="Locatelli A.G."/>
            <person name="Puechmaille S.J."/>
            <person name="Fedrigo O."/>
            <person name="Jarvis E.D."/>
            <person name="Hiller M."/>
            <person name="Vernes S.C."/>
            <person name="Myers E.W."/>
            <person name="Teeling E.C."/>
        </authorList>
    </citation>
    <scope>NUCLEOTIDE SEQUENCE [LARGE SCALE GENOMIC DNA]</scope>
    <source>
        <strain evidence="17">MRouAeg1</strain>
        <tissue evidence="17">Muscle</tissue>
    </source>
</reference>
<dbReference type="InterPro" id="IPR002791">
    <property type="entry name" value="ARMT1-like_metal-bd"/>
</dbReference>
<gene>
    <name evidence="17" type="ORF">HJG63_014889</name>
</gene>
<keyword evidence="18" id="KW-1185">Reference proteome</keyword>
<evidence type="ECO:0000256" key="8">
    <source>
        <dbReference type="ARBA" id="ARBA00022801"/>
    </source>
</evidence>
<evidence type="ECO:0000313" key="17">
    <source>
        <dbReference type="EMBL" id="KAF6507036.1"/>
    </source>
</evidence>
<dbReference type="PANTHER" id="PTHR12280:SF20">
    <property type="entry name" value="4'-PHOSPHOPANTETHEINE PHOSPHATASE"/>
    <property type="match status" value="1"/>
</dbReference>
<dbReference type="Gene3D" id="1.20.1700.10">
    <property type="entry name" value="AF1104-like"/>
    <property type="match status" value="1"/>
</dbReference>
<protein>
    <recommendedName>
        <fullName evidence="4">4'-phosphopantetheine phosphatase</fullName>
    </recommendedName>
    <alternativeName>
        <fullName evidence="14">Inactive pantothenic acid kinase 4</fullName>
    </alternativeName>
</protein>
<comment type="function">
    <text evidence="15">Phosphatase which shows a preference for 4'-phosphopantetheine and its oxidatively damaged forms (sulfonate or S-sulfonate), providing strong indirect evidence that the phosphatase activity pre-empts damage in the coenzyme A (CoA) pathway. Hydrolyzing excess 4'-phosphopantetheine could constitute a directed overflow mechanism to prevent its oxidation to the S-sulfonate, sulfonate, or other forms. Hydrolyzing 4'-phosphopantetheine sulfonate or S-sulfonate would forestall their conversion to inactive forms of CoA and acyl carrier protein. May play a role in the physiological regulation of CoA intracellular levels.</text>
</comment>
<sequence>MAECGASGGGSSGDSLDKSITLPPDGIFRNLENAKRFAIDIGGSLTKLAYYSTVQHKVAKVRSFDHSGTDTEQDHESPYEVSVQEEVSARLHFVKFENAYMEACLDFIRDHLVNTETKVIPATGGGAYKFKDLIASSFGKSATADREFSQEDMAKSLLHMISNDIGQLACLYARLHRLDRVYFGGFFIRGHPVTMRTITYSINFFSKGEVQALFLRHEGYLGAIGAFLKGAEQDNPDQYSWGENYAGSSGLMSSAPELGPTPRARSGTFDLLEMDRLERPLVNLPLLLDPSSYVPDTVDLTDDALARKYWLSCFEEALDGVVKRAVASQPGSADAAERAEKFRQKYWAKLQALRHQPFAYGTLTVRSLLDTREHCLNEFNFPDPYSKVKQRENGVALRCFPRVVRALDALGWAERQLALAEGLLAGNVFDWGAKAVSEVLECDPQFGFEEAKRKLEGRPWLVDCYDTWLQRLQGAPHKCALIFADNSGVDVILGVFPFVRELLSRGTEVILACNSGPALNDVTYSEALIVAERIAAMDPTIHSALREERLLLTQTGSSSPCLDLSRLDKGLAVLVRERGTDLVVIEGMGRAVHTNYYAALRCECLKLAVVKNSWLAERLGGRLFSVIFKYEVPAE</sequence>
<dbReference type="InterPro" id="IPR043129">
    <property type="entry name" value="ATPase_NBD"/>
</dbReference>